<comment type="caution">
    <text evidence="2">The sequence shown here is derived from an EMBL/GenBank/DDBJ whole genome shotgun (WGS) entry which is preliminary data.</text>
</comment>
<dbReference type="AlphaFoldDB" id="A0A0J7K263"/>
<gene>
    <name evidence="2" type="ORF">RF55_17849</name>
</gene>
<sequence length="320" mass="34892">NYSFAQTCSSATPSEEAEIPNPVPVEVEKLDKDIAKNTKKEDETIEKAAEIPDGIQNGTVELIVPRAEIGSGQTPDEPDINLNPVFDRLGPPNVDLENMEASFFNGQSQDPFSNFNGNPLFVVVDHELATPDGVEGPVPVSVKPDIVNFDGDPLSNMTNQSAERVDADSINLQSQTSPPIGSNESCPICADELPSNINEIYCSANSVVKAAIRRLRKVRLLLDIQPLHEIKRLRSTVIFVLNPHCSCSPLDNPGSLALLMSSKDNEFATRSHSNRHVVPDERVSIYGLQSYSGLPDELINARKMCAARDDNTTFNLPTAD</sequence>
<reference evidence="2 3" key="1">
    <citation type="submission" date="2015-04" db="EMBL/GenBank/DDBJ databases">
        <title>Lasius niger genome sequencing.</title>
        <authorList>
            <person name="Konorov E.A."/>
            <person name="Nikitin M.A."/>
            <person name="Kirill M.V."/>
            <person name="Chang P."/>
        </authorList>
    </citation>
    <scope>NUCLEOTIDE SEQUENCE [LARGE SCALE GENOMIC DNA]</scope>
    <source>
        <tissue evidence="2">Whole</tissue>
    </source>
</reference>
<protein>
    <submittedName>
        <fullName evidence="2">Alpha-2-macroglobulin-like protein 1 protein</fullName>
    </submittedName>
</protein>
<organism evidence="2 3">
    <name type="scientific">Lasius niger</name>
    <name type="common">Black garden ant</name>
    <dbReference type="NCBI Taxonomy" id="67767"/>
    <lineage>
        <taxon>Eukaryota</taxon>
        <taxon>Metazoa</taxon>
        <taxon>Ecdysozoa</taxon>
        <taxon>Arthropoda</taxon>
        <taxon>Hexapoda</taxon>
        <taxon>Insecta</taxon>
        <taxon>Pterygota</taxon>
        <taxon>Neoptera</taxon>
        <taxon>Endopterygota</taxon>
        <taxon>Hymenoptera</taxon>
        <taxon>Apocrita</taxon>
        <taxon>Aculeata</taxon>
        <taxon>Formicoidea</taxon>
        <taxon>Formicidae</taxon>
        <taxon>Formicinae</taxon>
        <taxon>Lasius</taxon>
        <taxon>Lasius</taxon>
    </lineage>
</organism>
<dbReference type="PaxDb" id="67767-A0A0J7K263"/>
<evidence type="ECO:0000313" key="3">
    <source>
        <dbReference type="Proteomes" id="UP000036403"/>
    </source>
</evidence>
<dbReference type="OrthoDB" id="10652109at2759"/>
<dbReference type="Proteomes" id="UP000036403">
    <property type="component" value="Unassembled WGS sequence"/>
</dbReference>
<feature type="compositionally biased region" description="Polar residues" evidence="1">
    <location>
        <begin position="1"/>
        <end position="13"/>
    </location>
</feature>
<evidence type="ECO:0000313" key="2">
    <source>
        <dbReference type="EMBL" id="KMQ84384.1"/>
    </source>
</evidence>
<keyword evidence="3" id="KW-1185">Reference proteome</keyword>
<feature type="region of interest" description="Disordered" evidence="1">
    <location>
        <begin position="1"/>
        <end position="20"/>
    </location>
</feature>
<evidence type="ECO:0000256" key="1">
    <source>
        <dbReference type="SAM" id="MobiDB-lite"/>
    </source>
</evidence>
<accession>A0A0J7K263</accession>
<proteinExistence type="predicted"/>
<name>A0A0J7K263_LASNI</name>
<feature type="non-terminal residue" evidence="2">
    <location>
        <position position="1"/>
    </location>
</feature>
<dbReference type="STRING" id="67767.A0A0J7K263"/>
<dbReference type="EMBL" id="LBMM01016580">
    <property type="protein sequence ID" value="KMQ84384.1"/>
    <property type="molecule type" value="Genomic_DNA"/>
</dbReference>